<accession>A0AAW1WEL4</accession>
<evidence type="ECO:0000259" key="2">
    <source>
        <dbReference type="Pfam" id="PF03732"/>
    </source>
</evidence>
<name>A0AAW1WEL4_RUBAR</name>
<dbReference type="InterPro" id="IPR005162">
    <property type="entry name" value="Retrotrans_gag_dom"/>
</dbReference>
<feature type="region of interest" description="Disordered" evidence="1">
    <location>
        <begin position="286"/>
        <end position="313"/>
    </location>
</feature>
<protein>
    <recommendedName>
        <fullName evidence="2">Retrotransposon gag domain-containing protein</fullName>
    </recommendedName>
</protein>
<proteinExistence type="predicted"/>
<dbReference type="Proteomes" id="UP001457282">
    <property type="component" value="Unassembled WGS sequence"/>
</dbReference>
<feature type="domain" description="Retrotransposon gag" evidence="2">
    <location>
        <begin position="143"/>
        <end position="231"/>
    </location>
</feature>
<dbReference type="PANTHER" id="PTHR33223:SF10">
    <property type="entry name" value="AMINOTRANSFERASE-LIKE PLANT MOBILE DOMAIN-CONTAINING PROTEIN"/>
    <property type="match status" value="1"/>
</dbReference>
<evidence type="ECO:0000313" key="3">
    <source>
        <dbReference type="EMBL" id="KAK9923214.1"/>
    </source>
</evidence>
<evidence type="ECO:0000313" key="4">
    <source>
        <dbReference type="Proteomes" id="UP001457282"/>
    </source>
</evidence>
<dbReference type="AlphaFoldDB" id="A0AAW1WEL4"/>
<evidence type="ECO:0000256" key="1">
    <source>
        <dbReference type="SAM" id="MobiDB-lite"/>
    </source>
</evidence>
<comment type="caution">
    <text evidence="3">The sequence shown here is derived from an EMBL/GenBank/DDBJ whole genome shotgun (WGS) entry which is preliminary data.</text>
</comment>
<sequence>MMEEEAPLPLKLKMPRKEPYSSDGGFMGDEEPSHPFTREVLEAPVPINFKMPKIEAYSGQGDPIKHLQLFRSWMEQQARKWFTSCLKPGSIGSFTQLCKSFISHFVMGIPLDDFDDQTIDSPFTRDVLEMVLYAVPAAIRCRAFSLTLEGTARKWFWKLIPGSIGSFTQLSKLFIDQFMSPLYEKKPIERLFFVRQRKEEPLKDFMVRFNNESMAYNDDGVMIRAMISGLQANHGTVYQILNRELLSDSAKDPPKSYTDLLDKACRFSDSFDQMINVVIARKHAEKGTLNRSRNKRRRSRSPTNTHEGRRFHR</sequence>
<dbReference type="PANTHER" id="PTHR33223">
    <property type="entry name" value="CCHC-TYPE DOMAIN-CONTAINING PROTEIN"/>
    <property type="match status" value="1"/>
</dbReference>
<gene>
    <name evidence="3" type="ORF">M0R45_031644</name>
</gene>
<reference evidence="3 4" key="1">
    <citation type="journal article" date="2023" name="G3 (Bethesda)">
        <title>A chromosome-length genome assembly and annotation of blackberry (Rubus argutus, cv. 'Hillquist').</title>
        <authorList>
            <person name="Bruna T."/>
            <person name="Aryal R."/>
            <person name="Dudchenko O."/>
            <person name="Sargent D.J."/>
            <person name="Mead D."/>
            <person name="Buti M."/>
            <person name="Cavallini A."/>
            <person name="Hytonen T."/>
            <person name="Andres J."/>
            <person name="Pham M."/>
            <person name="Weisz D."/>
            <person name="Mascagni F."/>
            <person name="Usai G."/>
            <person name="Natali L."/>
            <person name="Bassil N."/>
            <person name="Fernandez G.E."/>
            <person name="Lomsadze A."/>
            <person name="Armour M."/>
            <person name="Olukolu B."/>
            <person name="Poorten T."/>
            <person name="Britton C."/>
            <person name="Davik J."/>
            <person name="Ashrafi H."/>
            <person name="Aiden E.L."/>
            <person name="Borodovsky M."/>
            <person name="Worthington M."/>
        </authorList>
    </citation>
    <scope>NUCLEOTIDE SEQUENCE [LARGE SCALE GENOMIC DNA]</scope>
    <source>
        <strain evidence="3">PI 553951</strain>
    </source>
</reference>
<dbReference type="Pfam" id="PF03732">
    <property type="entry name" value="Retrotrans_gag"/>
    <property type="match status" value="1"/>
</dbReference>
<dbReference type="EMBL" id="JBEDUW010000006">
    <property type="protein sequence ID" value="KAK9923214.1"/>
    <property type="molecule type" value="Genomic_DNA"/>
</dbReference>
<organism evidence="3 4">
    <name type="scientific">Rubus argutus</name>
    <name type="common">Southern blackberry</name>
    <dbReference type="NCBI Taxonomy" id="59490"/>
    <lineage>
        <taxon>Eukaryota</taxon>
        <taxon>Viridiplantae</taxon>
        <taxon>Streptophyta</taxon>
        <taxon>Embryophyta</taxon>
        <taxon>Tracheophyta</taxon>
        <taxon>Spermatophyta</taxon>
        <taxon>Magnoliopsida</taxon>
        <taxon>eudicotyledons</taxon>
        <taxon>Gunneridae</taxon>
        <taxon>Pentapetalae</taxon>
        <taxon>rosids</taxon>
        <taxon>fabids</taxon>
        <taxon>Rosales</taxon>
        <taxon>Rosaceae</taxon>
        <taxon>Rosoideae</taxon>
        <taxon>Rosoideae incertae sedis</taxon>
        <taxon>Rubus</taxon>
    </lineage>
</organism>
<keyword evidence="4" id="KW-1185">Reference proteome</keyword>